<dbReference type="PANTHER" id="PTHR12300:SF172">
    <property type="entry name" value="HVA22-LIKE PROTEIN"/>
    <property type="match status" value="1"/>
</dbReference>
<feature type="compositionally biased region" description="Low complexity" evidence="2">
    <location>
        <begin position="228"/>
        <end position="243"/>
    </location>
</feature>
<sequence length="337" mass="38418">MVVDSPSPMATASASKRGGGGLCILSSSRVLLRLLTVKGVGIPKSPFLFSFIYHSLTILSFSRWSPKLVLGYAYPGYECFKVVEKNRVDIEELRFWCKYWIILALFTVLEKFTDILISWLPLYGEMKLGLIIYLWYPKIKGTGVIYENVLRPYVSTHEHDIDRKIHELKVRARDLTVYYWHYCAQHGQEAFLQVLQYLALQTTKISVNVPTPKNEVQGQSESAPQKPSTQSSIDEKQSSSISKGLKRPPSPTPSRVIQRNISETPKAKAMEVDHNYHTEYSEKKETILEPEPGTIYEGNDVHRVNVKDGVSQARARFSKKLDLQNFRVSPIPPQKEL</sequence>
<evidence type="ECO:0000313" key="4">
    <source>
        <dbReference type="Proteomes" id="UP000188354"/>
    </source>
</evidence>
<reference evidence="3 4" key="1">
    <citation type="journal article" date="2017" name="Plant Biotechnol. J.">
        <title>A comprehensive draft genome sequence for lupin (Lupinus angustifolius), an emerging health food: insights into plant-microbe interactions and legume evolution.</title>
        <authorList>
            <person name="Hane J.K."/>
            <person name="Ming Y."/>
            <person name="Kamphuis L.G."/>
            <person name="Nelson M.N."/>
            <person name="Garg G."/>
            <person name="Atkins C.A."/>
            <person name="Bayer P.E."/>
            <person name="Bravo A."/>
            <person name="Bringans S."/>
            <person name="Cannon S."/>
            <person name="Edwards D."/>
            <person name="Foley R."/>
            <person name="Gao L.L."/>
            <person name="Harrison M.J."/>
            <person name="Huang W."/>
            <person name="Hurgobin B."/>
            <person name="Li S."/>
            <person name="Liu C.W."/>
            <person name="McGrath A."/>
            <person name="Morahan G."/>
            <person name="Murray J."/>
            <person name="Weller J."/>
            <person name="Jian J."/>
            <person name="Singh K.B."/>
        </authorList>
    </citation>
    <scope>NUCLEOTIDE SEQUENCE [LARGE SCALE GENOMIC DNA]</scope>
    <source>
        <strain evidence="4">cv. Tanjil</strain>
        <tissue evidence="3">Whole plant</tissue>
    </source>
</reference>
<dbReference type="EMBL" id="MLAU01000302">
    <property type="protein sequence ID" value="OIW16476.1"/>
    <property type="molecule type" value="Genomic_DNA"/>
</dbReference>
<comment type="caution">
    <text evidence="3">The sequence shown here is derived from an EMBL/GenBank/DDBJ whole genome shotgun (WGS) entry which is preliminary data.</text>
</comment>
<evidence type="ECO:0000256" key="2">
    <source>
        <dbReference type="SAM" id="MobiDB-lite"/>
    </source>
</evidence>
<dbReference type="InterPro" id="IPR004345">
    <property type="entry name" value="TB2_DP1_HVA22"/>
</dbReference>
<dbReference type="Gramene" id="OIW16476">
    <property type="protein sequence ID" value="OIW16476"/>
    <property type="gene ID" value="TanjilG_00048"/>
</dbReference>
<keyword evidence="4" id="KW-1185">Reference proteome</keyword>
<proteinExistence type="inferred from homology"/>
<evidence type="ECO:0000256" key="1">
    <source>
        <dbReference type="RuleBase" id="RU362006"/>
    </source>
</evidence>
<feature type="compositionally biased region" description="Basic and acidic residues" evidence="2">
    <location>
        <begin position="265"/>
        <end position="279"/>
    </location>
</feature>
<dbReference type="Pfam" id="PF03134">
    <property type="entry name" value="TB2_DP1_HVA22"/>
    <property type="match status" value="1"/>
</dbReference>
<organism evidence="3 4">
    <name type="scientific">Lupinus angustifolius</name>
    <name type="common">Narrow-leaved blue lupine</name>
    <dbReference type="NCBI Taxonomy" id="3871"/>
    <lineage>
        <taxon>Eukaryota</taxon>
        <taxon>Viridiplantae</taxon>
        <taxon>Streptophyta</taxon>
        <taxon>Embryophyta</taxon>
        <taxon>Tracheophyta</taxon>
        <taxon>Spermatophyta</taxon>
        <taxon>Magnoliopsida</taxon>
        <taxon>eudicotyledons</taxon>
        <taxon>Gunneridae</taxon>
        <taxon>Pentapetalae</taxon>
        <taxon>rosids</taxon>
        <taxon>fabids</taxon>
        <taxon>Fabales</taxon>
        <taxon>Fabaceae</taxon>
        <taxon>Papilionoideae</taxon>
        <taxon>50 kb inversion clade</taxon>
        <taxon>genistoids sensu lato</taxon>
        <taxon>core genistoids</taxon>
        <taxon>Genisteae</taxon>
        <taxon>Lupinus</taxon>
    </lineage>
</organism>
<dbReference type="Proteomes" id="UP000188354">
    <property type="component" value="Unassembled WGS sequence"/>
</dbReference>
<dbReference type="STRING" id="3871.A0A394CY24"/>
<feature type="compositionally biased region" description="Polar residues" evidence="2">
    <location>
        <begin position="253"/>
        <end position="263"/>
    </location>
</feature>
<accession>A0A394CY24</accession>
<dbReference type="PANTHER" id="PTHR12300">
    <property type="entry name" value="HVA22-LIKE PROTEINS"/>
    <property type="match status" value="1"/>
</dbReference>
<evidence type="ECO:0000313" key="3">
    <source>
        <dbReference type="EMBL" id="OIW16476.1"/>
    </source>
</evidence>
<protein>
    <recommendedName>
        <fullName evidence="1">HVA22-like protein</fullName>
    </recommendedName>
</protein>
<feature type="region of interest" description="Disordered" evidence="2">
    <location>
        <begin position="210"/>
        <end position="279"/>
    </location>
</feature>
<dbReference type="GO" id="GO:0016020">
    <property type="term" value="C:membrane"/>
    <property type="evidence" value="ECO:0007669"/>
    <property type="project" value="UniProtKB-SubCell"/>
</dbReference>
<gene>
    <name evidence="3" type="ORF">TanjilG_00048</name>
</gene>
<comment type="subcellular location">
    <subcellularLocation>
        <location evidence="1">Membrane</location>
        <topology evidence="1">Multi-pass membrane protein</topology>
    </subcellularLocation>
</comment>
<comment type="similarity">
    <text evidence="1">Belongs to the DP1 family.</text>
</comment>
<name>A0A394CY24_LUPAN</name>
<feature type="compositionally biased region" description="Polar residues" evidence="2">
    <location>
        <begin position="210"/>
        <end position="227"/>
    </location>
</feature>
<dbReference type="AlphaFoldDB" id="A0A394CY24"/>